<dbReference type="Gene3D" id="2.60.40.2810">
    <property type="match status" value="1"/>
</dbReference>
<accession>A0ABQ5NCW8</accession>
<dbReference type="PANTHER" id="PTHR24099">
    <property type="entry name" value="E3 UBIQUITIN-PROTEIN LIGASE TRIM36-RELATED"/>
    <property type="match status" value="1"/>
</dbReference>
<dbReference type="Proteomes" id="UP001165068">
    <property type="component" value="Unassembled WGS sequence"/>
</dbReference>
<dbReference type="InterPro" id="IPR003961">
    <property type="entry name" value="FN3_dom"/>
</dbReference>
<feature type="region of interest" description="Disordered" evidence="3">
    <location>
        <begin position="1733"/>
        <end position="1756"/>
    </location>
</feature>
<gene>
    <name evidence="5" type="ORF">MIAR_01010</name>
</gene>
<feature type="domain" description="Fibronectin type-III" evidence="4">
    <location>
        <begin position="1659"/>
        <end position="1753"/>
    </location>
</feature>
<feature type="compositionally biased region" description="Polar residues" evidence="3">
    <location>
        <begin position="1733"/>
        <end position="1745"/>
    </location>
</feature>
<evidence type="ECO:0000256" key="2">
    <source>
        <dbReference type="ARBA" id="ARBA00023326"/>
    </source>
</evidence>
<dbReference type="EMBL" id="BRZC01000001">
    <property type="protein sequence ID" value="GLC83513.1"/>
    <property type="molecule type" value="Genomic_DNA"/>
</dbReference>
<comment type="caution">
    <text evidence="5">The sequence shown here is derived from an EMBL/GenBank/DDBJ whole genome shotgun (WGS) entry which is preliminary data.</text>
</comment>
<dbReference type="Gene3D" id="2.60.40.10">
    <property type="entry name" value="Immunoglobulins"/>
    <property type="match status" value="3"/>
</dbReference>
<keyword evidence="2" id="KW-0119">Carbohydrate metabolism</keyword>
<sequence length="2028" mass="211965">MRLLSWVRGRPKALAATAGVVVGSVVLTGMALAYDGLPTAKVDLNDAGVWLTKSSALLVGHFNHESTVLDGGLRTSSENYDILQQSQTVLVVDHGNSTLTAIDTANVSLTDSTTIPGDAKVALGDHTAAVLDRKSGALWVLGAADIAGFDVKATDPVAKLGKDADVTVGQDGTVFAVSAEDGEIITIPVDAQGSPLEPKTSSVDGVKDASEPSITAVGDVPVVLNPSDGFVAAPGGVHARIDDAKDAVLQQASAATDAVAVATPSGLIRVPLNGGEASTVKAGGSGIPAAPVFLQGCTYGAWGGSARFLRDCAGKQDDVSAKIPGGERSSRLMFRVNRDVIVLNDVIGGEAWLADDSLQRVDDWSILTPPEGEAEDQEETTQETVETSLPERKPENTPPVAEDDKLGVRPGGTTMLPVLDNDNDPDGDVLVATLAGAQPSIGEVQPILNGGALQIMAPKEASGTATFTYQVDDGRENGTDTATVTATVYDWDTNSAPKPKRKTKLSVEAGGTLSYNVLPDWIDPEGDDVYLQQVVAAPGDEVEYTTDGQITYRAVGSLQGRKEVSIVVADALGETANGTIQLDVKPAGGTVPVTNADHVVTRVGETATVSPTANDTSTARDDLRLTRVEPLSGVTIVPDYPKKQFTFESNAPGVYYVQYQVSAGQADAKGIVRIDVLDKQESELPPVAVRDVALLPKGSEALVGVLANDSDPAGGVLVVQSVTVPPHSGIDVSVLNHETLRIGDQGALDQPVKITYTISNGSKSAQGDVTVIPIPAPSKISAPVTHDDEAVVRVGDVVTIPVLENDVHPNGEAMHVAPKLIEPLVDPKDGEAFVSQDTVRFRAANQPGTVYLTYEAVDAMGQKAGGHITIQVLAKDAGVNAPPHPHDLTARALAGTSIRIPIPLDGIDTDGDSVELLGQDVAPIKGRITETGGNFLQYDAFQGSTGVDTVVYRVRDRLGAEGTATIRIGIAPPEATNQAPYAVKDAVVVRPGRSVAVPVLANDSDPEGDEIRLVKNGIEVPKDSGMTAKASGDRVIVKVPDKEMEASLEYTIRDAKGAEATAPILVTVDKDVPLIPPIARDDRLRVEDLKDSLTADIDILANDEDPDGTVDGLKVTVDSGAKLVDARKARVTVTDQRQLIRYTITDQDEQEASAFIFVPSLDELGPALRSTKPVEVKSGETKQLKLSDYVAVAGGGSVRLTEASKVSAAHANGDNLIKDETTLVYTSKKGFFGDDALNFEVTDGKTLEDPKGRRSTLSIPITVLPPENQPPVFVNGQVDVAPGEKATSLDLAALTTDPDKADAGKIQYRISKQPGDGINARLEGTRLLVDASSSTPKGTNAMVSLSITDGTTEPVEGNVSVNVTASTRSLAVASPDTLDEADQGKTYKIPVLTNDINPFADEGTPLKLLSAERESGDGTARVVGDQVEITPGAKFVGVMVVRYRIQDATKDPDREVDGRITVTVQGVPDAPGVPRVTTVEDRTVVLNWSAPSNNGAEIDHYTVTSTGGRPYTKTCQTTTCTLDGLVNNVEYTFKVTAHNRVGDGPASPLSEPARPDVRPERPQPPKLVFGDKSLKVSWTPPQSNGSPVDSYTLQISPAPLSGSSERKVGNVTSLTWDGLENGTNYQVQVQAHNQAPDPSDYSLWSLGETPAGVPGTVPAPTVVSAPSVGTEAQMTVRWTAADPNGDAIKNYDLLVYRGGALYQTLPAGTATSKTVTVPTNSSDYTYAVKATNKAGTSDAGPQSAPQRAFGKPGAPTNVVAREGDRIILVNFVMPESALNGANSNEIRYQYLITGGAWTNWDGTSAIPANNGTGYTVQVRAYSVVGGQQSQPGNASAPSNQVIPYGAPFAPTGSASKSGDKAILLTWNANGSYNGRPITTYINVDGNGWEKVASSGSRTVGNGYDQTHKIRVKAVASQGGEALSPVYDATTSPQPIKASLGPGAAVSGCSAVGGGDCHKFRITTTSAFKAGSYNVECYAGGTKFASNAGYPVKIPSGSWVDVDCYNGFSRDKMLKIIGGDPGSISATFG</sequence>
<evidence type="ECO:0000256" key="3">
    <source>
        <dbReference type="SAM" id="MobiDB-lite"/>
    </source>
</evidence>
<dbReference type="SUPFAM" id="SSF49265">
    <property type="entry name" value="Fibronectin type III"/>
    <property type="match status" value="3"/>
</dbReference>
<keyword evidence="2" id="KW-0624">Polysaccharide degradation</keyword>
<reference evidence="5" key="1">
    <citation type="submission" date="2022-08" db="EMBL/GenBank/DDBJ databases">
        <title>Draft genome sequence of Microbacterium arabinogalactanolyticum JCM 9171.</title>
        <authorList>
            <person name="Fujita K."/>
            <person name="Ishiwata A."/>
            <person name="Fushinobu S."/>
        </authorList>
    </citation>
    <scope>NUCLEOTIDE SEQUENCE</scope>
    <source>
        <strain evidence="5">JCM 9171</strain>
    </source>
</reference>
<proteinExistence type="predicted"/>
<evidence type="ECO:0000259" key="4">
    <source>
        <dbReference type="PROSITE" id="PS50853"/>
    </source>
</evidence>
<evidence type="ECO:0000313" key="5">
    <source>
        <dbReference type="EMBL" id="GLC83513.1"/>
    </source>
</evidence>
<protein>
    <submittedName>
        <fullName evidence="5">Fibronectin type III</fullName>
    </submittedName>
</protein>
<dbReference type="InterPro" id="IPR036116">
    <property type="entry name" value="FN3_sf"/>
</dbReference>
<feature type="domain" description="Fibronectin type-III" evidence="4">
    <location>
        <begin position="1470"/>
        <end position="1557"/>
    </location>
</feature>
<dbReference type="InterPro" id="IPR013783">
    <property type="entry name" value="Ig-like_fold"/>
</dbReference>
<dbReference type="PANTHER" id="PTHR24099:SF11">
    <property type="entry name" value="FIBRONECTIN TYPE III DOMAIN-CONTAINING 3BA-RELATED"/>
    <property type="match status" value="1"/>
</dbReference>
<feature type="compositionally biased region" description="Basic and acidic residues" evidence="3">
    <location>
        <begin position="1553"/>
        <end position="1563"/>
    </location>
</feature>
<keyword evidence="1" id="KW-0378">Hydrolase</keyword>
<evidence type="ECO:0000256" key="1">
    <source>
        <dbReference type="ARBA" id="ARBA00023295"/>
    </source>
</evidence>
<dbReference type="RefSeq" id="WP_285629905.1">
    <property type="nucleotide sequence ID" value="NZ_BAAAUK010000001.1"/>
</dbReference>
<feature type="region of interest" description="Disordered" evidence="3">
    <location>
        <begin position="1539"/>
        <end position="1568"/>
    </location>
</feature>
<dbReference type="CDD" id="cd00063">
    <property type="entry name" value="FN3"/>
    <property type="match status" value="3"/>
</dbReference>
<name>A0ABQ5NCW8_9MICO</name>
<keyword evidence="1" id="KW-0326">Glycosidase</keyword>
<evidence type="ECO:0000313" key="6">
    <source>
        <dbReference type="Proteomes" id="UP001165068"/>
    </source>
</evidence>
<dbReference type="Pfam" id="PF17963">
    <property type="entry name" value="Big_9"/>
    <property type="match status" value="7"/>
</dbReference>
<keyword evidence="6" id="KW-1185">Reference proteome</keyword>
<dbReference type="PROSITE" id="PS50853">
    <property type="entry name" value="FN3"/>
    <property type="match status" value="3"/>
</dbReference>
<dbReference type="SMART" id="SM00060">
    <property type="entry name" value="FN3"/>
    <property type="match status" value="5"/>
</dbReference>
<feature type="region of interest" description="Disordered" evidence="3">
    <location>
        <begin position="368"/>
        <end position="409"/>
    </location>
</feature>
<feature type="domain" description="Fibronectin type-III" evidence="4">
    <location>
        <begin position="1558"/>
        <end position="1652"/>
    </location>
</feature>
<dbReference type="InterPro" id="IPR050617">
    <property type="entry name" value="E3_ligase_FN3/SPRY"/>
</dbReference>
<dbReference type="Pfam" id="PF00041">
    <property type="entry name" value="fn3"/>
    <property type="match status" value="2"/>
</dbReference>
<feature type="compositionally biased region" description="Acidic residues" evidence="3">
    <location>
        <begin position="372"/>
        <end position="381"/>
    </location>
</feature>
<organism evidence="5 6">
    <name type="scientific">Microbacterium arabinogalactanolyticum</name>
    <dbReference type="NCBI Taxonomy" id="69365"/>
    <lineage>
        <taxon>Bacteria</taxon>
        <taxon>Bacillati</taxon>
        <taxon>Actinomycetota</taxon>
        <taxon>Actinomycetes</taxon>
        <taxon>Micrococcales</taxon>
        <taxon>Microbacteriaceae</taxon>
        <taxon>Microbacterium</taxon>
    </lineage>
</organism>